<dbReference type="SMART" id="SM00909">
    <property type="entry name" value="Germane"/>
    <property type="match status" value="1"/>
</dbReference>
<proteinExistence type="predicted"/>
<feature type="chain" id="PRO_5038916568" evidence="1">
    <location>
        <begin position="34"/>
        <end position="568"/>
    </location>
</feature>
<keyword evidence="1" id="KW-0732">Signal</keyword>
<sequence length="568" mass="58903">MRVARSIRLAAAAAMVLLLTACTGLPTSGSPNAGLQIGEESDPVDFTPIAKAPLPGGSPEEIVAGFLEASITPAGNWEIAQEFLTDDFAHVWNPNVGVAIDDSVLNREFASSADPEDESATSADVRVQWNQIASIDADGAYSAASGTAKAVYRVVREPGGEWRISKAKDGIVLDADNLNQVYRKYSLKYFDQSWTHLVPDVRWFPRRVAMATTITRAVLSGEPSGWLAPAVRTAFPPDVVLVGDAVPVDPSQVASVSLSRTALAASGSVLARMRTQLEASLAGAGVAEVRFTVDGAPLLAETVKVDEAIVDPGVLVLDDEMFGAASAGGDIMPVTGLTAQIAKISNPISAIDVSIDGTLAAVQLADGGVWAVKDGNSDELDSRPGLVSPTLDPFGFTWTVPRDDPQALSAWDSQVVQHEVADAWPDAGSVSHLRVSADGARVAAVVTRGGHRRLVIAAILRDENSVPVGLGDIYEIARLDGAAQGLAWVGSDSLAVLSAAPDPVLTTYIVGGPSTSSPAPAGATALAGAKTTTGLRVLASDGSVYALRGSSWQVSISDILVLGTRAGY</sequence>
<dbReference type="SUPFAM" id="SSF82171">
    <property type="entry name" value="DPP6 N-terminal domain-like"/>
    <property type="match status" value="1"/>
</dbReference>
<evidence type="ECO:0000313" key="3">
    <source>
        <dbReference type="EMBL" id="SJN30903.1"/>
    </source>
</evidence>
<keyword evidence="4" id="KW-1185">Reference proteome</keyword>
<dbReference type="RefSeq" id="WP_087130748.1">
    <property type="nucleotide sequence ID" value="NZ_FUKO01000019.1"/>
</dbReference>
<dbReference type="OrthoDB" id="3226781at2"/>
<gene>
    <name evidence="3" type="ORF">FM104_07185</name>
</gene>
<dbReference type="InterPro" id="IPR019606">
    <property type="entry name" value="GerMN"/>
</dbReference>
<reference evidence="3 4" key="1">
    <citation type="submission" date="2017-02" db="EMBL/GenBank/DDBJ databases">
        <authorList>
            <person name="Peterson S.W."/>
        </authorList>
    </citation>
    <scope>NUCLEOTIDE SEQUENCE [LARGE SCALE GENOMIC DNA]</scope>
    <source>
        <strain evidence="3 4">B Mb 05.01</strain>
    </source>
</reference>
<dbReference type="Pfam" id="PF25976">
    <property type="entry name" value="LpqB_N"/>
    <property type="match status" value="1"/>
</dbReference>
<evidence type="ECO:0000313" key="4">
    <source>
        <dbReference type="Proteomes" id="UP000196320"/>
    </source>
</evidence>
<dbReference type="PROSITE" id="PS51257">
    <property type="entry name" value="PROKAR_LIPOPROTEIN"/>
    <property type="match status" value="1"/>
</dbReference>
<dbReference type="Pfam" id="PF10646">
    <property type="entry name" value="Germane"/>
    <property type="match status" value="1"/>
</dbReference>
<dbReference type="InterPro" id="IPR018910">
    <property type="entry name" value="LpqB_C"/>
</dbReference>
<evidence type="ECO:0000256" key="1">
    <source>
        <dbReference type="SAM" id="SignalP"/>
    </source>
</evidence>
<dbReference type="InterPro" id="IPR059026">
    <property type="entry name" value="LpqB_N"/>
</dbReference>
<feature type="signal peptide" evidence="1">
    <location>
        <begin position="1"/>
        <end position="33"/>
    </location>
</feature>
<dbReference type="AlphaFoldDB" id="A0A1R4JGK2"/>
<protein>
    <submittedName>
        <fullName evidence="3">LpqB</fullName>
    </submittedName>
</protein>
<dbReference type="Pfam" id="PF10647">
    <property type="entry name" value="Gmad1"/>
    <property type="match status" value="1"/>
</dbReference>
<organism evidence="3 4">
    <name type="scientific">Microbacterium esteraromaticum</name>
    <dbReference type="NCBI Taxonomy" id="57043"/>
    <lineage>
        <taxon>Bacteria</taxon>
        <taxon>Bacillati</taxon>
        <taxon>Actinomycetota</taxon>
        <taxon>Actinomycetes</taxon>
        <taxon>Micrococcales</taxon>
        <taxon>Microbacteriaceae</taxon>
        <taxon>Microbacterium</taxon>
    </lineage>
</organism>
<dbReference type="Proteomes" id="UP000196320">
    <property type="component" value="Unassembled WGS sequence"/>
</dbReference>
<feature type="domain" description="GerMN" evidence="2">
    <location>
        <begin position="211"/>
        <end position="302"/>
    </location>
</feature>
<name>A0A1R4JGK2_9MICO</name>
<evidence type="ECO:0000259" key="2">
    <source>
        <dbReference type="SMART" id="SM00909"/>
    </source>
</evidence>
<accession>A0A1R4JGK2</accession>
<dbReference type="EMBL" id="FUKO01000019">
    <property type="protein sequence ID" value="SJN30903.1"/>
    <property type="molecule type" value="Genomic_DNA"/>
</dbReference>